<evidence type="ECO:0000259" key="9">
    <source>
        <dbReference type="PROSITE" id="PS51379"/>
    </source>
</evidence>
<dbReference type="InterPro" id="IPR017896">
    <property type="entry name" value="4Fe4S_Fe-S-bd"/>
</dbReference>
<keyword evidence="3" id="KW-0479">Metal-binding</keyword>
<dbReference type="PROSITE" id="PS00198">
    <property type="entry name" value="4FE4S_FER_1"/>
    <property type="match status" value="1"/>
</dbReference>
<dbReference type="InterPro" id="IPR037225">
    <property type="entry name" value="Nuo51_FMN-bd_sf"/>
</dbReference>
<keyword evidence="7" id="KW-0411">Iron-sulfur</keyword>
<reference evidence="10" key="1">
    <citation type="submission" date="2018-06" db="EMBL/GenBank/DDBJ databases">
        <authorList>
            <person name="Zhirakovskaya E."/>
        </authorList>
    </citation>
    <scope>NUCLEOTIDE SEQUENCE</scope>
</reference>
<evidence type="ECO:0000256" key="4">
    <source>
        <dbReference type="ARBA" id="ARBA00022737"/>
    </source>
</evidence>
<organism evidence="10">
    <name type="scientific">hydrothermal vent metagenome</name>
    <dbReference type="NCBI Taxonomy" id="652676"/>
    <lineage>
        <taxon>unclassified sequences</taxon>
        <taxon>metagenomes</taxon>
        <taxon>ecological metagenomes</taxon>
    </lineage>
</organism>
<proteinExistence type="inferred from homology"/>
<dbReference type="InterPro" id="IPR026902">
    <property type="entry name" value="RnfC_N"/>
</dbReference>
<evidence type="ECO:0000256" key="7">
    <source>
        <dbReference type="ARBA" id="ARBA00023014"/>
    </source>
</evidence>
<feature type="domain" description="4Fe-4S ferredoxin-type" evidence="9">
    <location>
        <begin position="402"/>
        <end position="433"/>
    </location>
</feature>
<dbReference type="NCBIfam" id="TIGR01945">
    <property type="entry name" value="rnfC"/>
    <property type="match status" value="1"/>
</dbReference>
<dbReference type="InterPro" id="IPR017900">
    <property type="entry name" value="4Fe4S_Fe_S_CS"/>
</dbReference>
<dbReference type="Pfam" id="PF12838">
    <property type="entry name" value="Fer4_7"/>
    <property type="match status" value="1"/>
</dbReference>
<dbReference type="InterPro" id="IPR019554">
    <property type="entry name" value="Soluble_ligand-bd"/>
</dbReference>
<dbReference type="PANTHER" id="PTHR43034:SF2">
    <property type="entry name" value="ION-TRANSLOCATING OXIDOREDUCTASE COMPLEX SUBUNIT C"/>
    <property type="match status" value="1"/>
</dbReference>
<dbReference type="EMBL" id="UOFI01000036">
    <property type="protein sequence ID" value="VAW63051.1"/>
    <property type="molecule type" value="Genomic_DNA"/>
</dbReference>
<dbReference type="Gene3D" id="3.40.50.11540">
    <property type="entry name" value="NADH-ubiquinone oxidoreductase 51kDa subunit"/>
    <property type="match status" value="1"/>
</dbReference>
<dbReference type="InterPro" id="IPR010208">
    <property type="entry name" value="Ion_transpt_RnfC/RsxC"/>
</dbReference>
<keyword evidence="2" id="KW-0004">4Fe-4S</keyword>
<sequence length="539" mass="58803">MSPTPHHLWQFHGGLKLQSHKAMSTARPVAKTHLPAKLTLPVQQHIGDAANLLVSVGDSVLKGQMLAEASSDISAPIHAPTSGIITDIAEYPIPHPSGLKLICLVLQSDGNDTWCEHQALENPLSTPPEELRQRVRQAGIVGLGGATFPTSVKLSTHAQEPIDTLILNGAECEPYISCDDMLMREQAEAVISGSQLIQYIVSARRCLIAVEDNKPEAIEALQQAIKNSSSQAIEVIKIPTIYPTGGEKQLIKVLTQQEVPSNGLPSDIGILVQNVATAVTIHQAINTGRPLISRIVTVTGEGVKQPQNMHVLLGTPISELIMQCGGYHDAASKLIMGGPMMGLALPTDQLPITKACNCILVENNAAEAPATLPCIRCGACASVCPAQLLPQQLFWHASSKNFDMVQDYHLFDCIECGCCSHVCPSQIPLVQYYRFAKTEIWNQERERIKSDHARIRHDFRQARLDREKKEREEKLRKKKELLKKKKRAEEANRTTADAEVDPKKAAIDAALQRVQAKKAANAAAEAVSGKEKSDEQAKQ</sequence>
<dbReference type="PANTHER" id="PTHR43034">
    <property type="entry name" value="ION-TRANSLOCATING OXIDOREDUCTASE COMPLEX SUBUNIT C"/>
    <property type="match status" value="1"/>
</dbReference>
<dbReference type="Gene3D" id="3.30.70.20">
    <property type="match status" value="1"/>
</dbReference>
<dbReference type="InterPro" id="IPR011538">
    <property type="entry name" value="Nuo51_FMN-bd"/>
</dbReference>
<protein>
    <submittedName>
        <fullName evidence="10">Electron transport complex protein RnfC</fullName>
    </submittedName>
</protein>
<dbReference type="PROSITE" id="PS51379">
    <property type="entry name" value="4FE4S_FER_2"/>
    <property type="match status" value="2"/>
</dbReference>
<keyword evidence="5" id="KW-0249">Electron transport</keyword>
<name>A0A3B0X5Q5_9ZZZZ</name>
<keyword evidence="6" id="KW-0408">Iron</keyword>
<keyword evidence="1" id="KW-0813">Transport</keyword>
<dbReference type="GO" id="GO:0051539">
    <property type="term" value="F:4 iron, 4 sulfur cluster binding"/>
    <property type="evidence" value="ECO:0007669"/>
    <property type="project" value="UniProtKB-KW"/>
</dbReference>
<feature type="compositionally biased region" description="Basic residues" evidence="8">
    <location>
        <begin position="476"/>
        <end position="486"/>
    </location>
</feature>
<dbReference type="NCBIfam" id="NF003454">
    <property type="entry name" value="PRK05035.1"/>
    <property type="match status" value="1"/>
</dbReference>
<evidence type="ECO:0000256" key="2">
    <source>
        <dbReference type="ARBA" id="ARBA00022485"/>
    </source>
</evidence>
<dbReference type="GO" id="GO:0009055">
    <property type="term" value="F:electron transfer activity"/>
    <property type="evidence" value="ECO:0007669"/>
    <property type="project" value="InterPro"/>
</dbReference>
<dbReference type="SUPFAM" id="SSF46548">
    <property type="entry name" value="alpha-helical ferredoxin"/>
    <property type="match status" value="1"/>
</dbReference>
<evidence type="ECO:0000256" key="5">
    <source>
        <dbReference type="ARBA" id="ARBA00022982"/>
    </source>
</evidence>
<feature type="region of interest" description="Disordered" evidence="8">
    <location>
        <begin position="466"/>
        <end position="504"/>
    </location>
</feature>
<evidence type="ECO:0000256" key="8">
    <source>
        <dbReference type="SAM" id="MobiDB-lite"/>
    </source>
</evidence>
<dbReference type="AlphaFoldDB" id="A0A3B0X5Q5"/>
<dbReference type="Pfam" id="PF01512">
    <property type="entry name" value="Complex1_51K"/>
    <property type="match status" value="1"/>
</dbReference>
<feature type="compositionally biased region" description="Basic and acidic residues" evidence="8">
    <location>
        <begin position="466"/>
        <end position="475"/>
    </location>
</feature>
<evidence type="ECO:0000256" key="3">
    <source>
        <dbReference type="ARBA" id="ARBA00022723"/>
    </source>
</evidence>
<dbReference type="Pfam" id="PF10531">
    <property type="entry name" value="SLBB"/>
    <property type="match status" value="1"/>
</dbReference>
<keyword evidence="4" id="KW-0677">Repeat</keyword>
<feature type="region of interest" description="Disordered" evidence="8">
    <location>
        <begin position="518"/>
        <end position="539"/>
    </location>
</feature>
<dbReference type="GO" id="GO:0016020">
    <property type="term" value="C:membrane"/>
    <property type="evidence" value="ECO:0007669"/>
    <property type="project" value="InterPro"/>
</dbReference>
<evidence type="ECO:0000256" key="6">
    <source>
        <dbReference type="ARBA" id="ARBA00023004"/>
    </source>
</evidence>
<dbReference type="SUPFAM" id="SSF142019">
    <property type="entry name" value="Nqo1 FMN-binding domain-like"/>
    <property type="match status" value="1"/>
</dbReference>
<evidence type="ECO:0000313" key="10">
    <source>
        <dbReference type="EMBL" id="VAW63051.1"/>
    </source>
</evidence>
<dbReference type="GO" id="GO:0046872">
    <property type="term" value="F:metal ion binding"/>
    <property type="evidence" value="ECO:0007669"/>
    <property type="project" value="UniProtKB-KW"/>
</dbReference>
<gene>
    <name evidence="10" type="ORF">MNBD_GAMMA09-594</name>
</gene>
<evidence type="ECO:0000256" key="1">
    <source>
        <dbReference type="ARBA" id="ARBA00022448"/>
    </source>
</evidence>
<dbReference type="Pfam" id="PF13375">
    <property type="entry name" value="RnfC_N"/>
    <property type="match status" value="1"/>
</dbReference>
<feature type="domain" description="4Fe-4S ferredoxin-type" evidence="9">
    <location>
        <begin position="364"/>
        <end position="394"/>
    </location>
</feature>
<feature type="compositionally biased region" description="Basic and acidic residues" evidence="8">
    <location>
        <begin position="528"/>
        <end position="539"/>
    </location>
</feature>
<accession>A0A3B0X5Q5</accession>
<dbReference type="HAMAP" id="MF_00461">
    <property type="entry name" value="RsxC_RnfC"/>
    <property type="match status" value="1"/>
</dbReference>